<organism evidence="2 4">
    <name type="scientific">Clostridium beijerinckii</name>
    <name type="common">Clostridium MP</name>
    <dbReference type="NCBI Taxonomy" id="1520"/>
    <lineage>
        <taxon>Bacteria</taxon>
        <taxon>Bacillati</taxon>
        <taxon>Bacillota</taxon>
        <taxon>Clostridia</taxon>
        <taxon>Eubacteriales</taxon>
        <taxon>Clostridiaceae</taxon>
        <taxon>Clostridium</taxon>
    </lineage>
</organism>
<reference evidence="3" key="2">
    <citation type="submission" date="2020-05" db="EMBL/GenBank/DDBJ databases">
        <title>Genomic insights into acetone-butanol-ethanol (ABE) fermentation by sequencing solventogenic clostridia strains.</title>
        <authorList>
            <person name="Brown S."/>
        </authorList>
    </citation>
    <scope>NUCLEOTIDE SEQUENCE</scope>
    <source>
        <strain evidence="3">DJ126</strain>
    </source>
</reference>
<evidence type="ECO:0000259" key="1">
    <source>
        <dbReference type="Pfam" id="PF04471"/>
    </source>
</evidence>
<dbReference type="GO" id="GO:0009307">
    <property type="term" value="P:DNA restriction-modification system"/>
    <property type="evidence" value="ECO:0007669"/>
    <property type="project" value="InterPro"/>
</dbReference>
<keyword evidence="2" id="KW-0255">Endonuclease</keyword>
<name>A0A1B9BFK6_CLOBE</name>
<dbReference type="AlphaFoldDB" id="A0A1B9BFK6"/>
<keyword evidence="2" id="KW-0378">Hydrolase</keyword>
<dbReference type="GO" id="GO:0015666">
    <property type="term" value="F:restriction endodeoxyribonuclease activity"/>
    <property type="evidence" value="ECO:0007669"/>
    <property type="project" value="TreeGrafter"/>
</dbReference>
<dbReference type="Proteomes" id="UP000821656">
    <property type="component" value="Unassembled WGS sequence"/>
</dbReference>
<dbReference type="InterPro" id="IPR007560">
    <property type="entry name" value="Restrct_endonuc_IV_Mrr"/>
</dbReference>
<evidence type="ECO:0000313" key="3">
    <source>
        <dbReference type="EMBL" id="NRV11498.1"/>
    </source>
</evidence>
<dbReference type="InterPro" id="IPR011335">
    <property type="entry name" value="Restrct_endonuc-II-like"/>
</dbReference>
<dbReference type="GO" id="GO:0003677">
    <property type="term" value="F:DNA binding"/>
    <property type="evidence" value="ECO:0007669"/>
    <property type="project" value="InterPro"/>
</dbReference>
<reference evidence="2 4" key="1">
    <citation type="submission" date="2020-04" db="EMBL/GenBank/DDBJ databases">
        <authorList>
            <person name="Hitch T.C.A."/>
            <person name="Wylensek D."/>
            <person name="Clavel T."/>
        </authorList>
    </citation>
    <scope>NUCLEOTIDE SEQUENCE [LARGE SCALE GENOMIC DNA]</scope>
    <source>
        <strain evidence="2 4">WB01_NA02</strain>
    </source>
</reference>
<gene>
    <name evidence="3" type="ORF">DFH45_004461</name>
    <name evidence="2" type="ORF">HF849_10180</name>
</gene>
<evidence type="ECO:0000313" key="2">
    <source>
        <dbReference type="EMBL" id="NMF05115.1"/>
    </source>
</evidence>
<protein>
    <submittedName>
        <fullName evidence="3">Holliday junction resolvase</fullName>
    </submittedName>
    <submittedName>
        <fullName evidence="2">Restriction endonuclease</fullName>
    </submittedName>
</protein>
<dbReference type="InterPro" id="IPR011856">
    <property type="entry name" value="tRNA_endonuc-like_dom_sf"/>
</dbReference>
<dbReference type="Gene3D" id="3.40.1350.10">
    <property type="match status" value="1"/>
</dbReference>
<dbReference type="Proteomes" id="UP000587880">
    <property type="component" value="Unassembled WGS sequence"/>
</dbReference>
<sequence length="184" mass="20705">MWYLILIIAVSIFLGFTAGTNNKVKVINPLTREEKFIIINKVKNFKGRDFEIFSKEIYKLLGYKVYLTAASNDGGKDIVLNKRGEKIFVECKSHKNSNSIGRPDAQKLCGAMVAENITKGLILSVNGVNKNCINYCKKIKSKKVKIDSIECLNIIDLLESCSEIDGKRILELCGIDREKNKRAV</sequence>
<dbReference type="EMBL" id="JABSXK010000001">
    <property type="protein sequence ID" value="NRV11498.1"/>
    <property type="molecule type" value="Genomic_DNA"/>
</dbReference>
<dbReference type="InterPro" id="IPR052906">
    <property type="entry name" value="Type_IV_Methyl-Rstrct_Enzyme"/>
</dbReference>
<keyword evidence="2" id="KW-0540">Nuclease</keyword>
<dbReference type="Pfam" id="PF04471">
    <property type="entry name" value="Mrr_cat"/>
    <property type="match status" value="1"/>
</dbReference>
<proteinExistence type="predicted"/>
<evidence type="ECO:0000313" key="4">
    <source>
        <dbReference type="Proteomes" id="UP000587880"/>
    </source>
</evidence>
<dbReference type="SUPFAM" id="SSF52980">
    <property type="entry name" value="Restriction endonuclease-like"/>
    <property type="match status" value="1"/>
</dbReference>
<comment type="caution">
    <text evidence="2">The sequence shown here is derived from an EMBL/GenBank/DDBJ whole genome shotgun (WGS) entry which is preliminary data.</text>
</comment>
<dbReference type="PANTHER" id="PTHR30015">
    <property type="entry name" value="MRR RESTRICTION SYSTEM PROTEIN"/>
    <property type="match status" value="1"/>
</dbReference>
<accession>A0A1B9BFK6</accession>
<dbReference type="RefSeq" id="WP_065419304.1">
    <property type="nucleotide sequence ID" value="NZ_CP016090.1"/>
</dbReference>
<feature type="domain" description="Restriction endonuclease type IV Mrr" evidence="1">
    <location>
        <begin position="43"/>
        <end position="140"/>
    </location>
</feature>
<dbReference type="EMBL" id="JABAGD010000015">
    <property type="protein sequence ID" value="NMF05115.1"/>
    <property type="molecule type" value="Genomic_DNA"/>
</dbReference>
<dbReference type="PANTHER" id="PTHR30015:SF7">
    <property type="entry name" value="TYPE IV METHYL-DIRECTED RESTRICTION ENZYME ECOKMRR"/>
    <property type="match status" value="1"/>
</dbReference>